<organism evidence="9 10">
    <name type="scientific">Ceriporiopsis subvermispora (strain B)</name>
    <name type="common">White-rot fungus</name>
    <name type="synonym">Gelatoporia subvermispora</name>
    <dbReference type="NCBI Taxonomy" id="914234"/>
    <lineage>
        <taxon>Eukaryota</taxon>
        <taxon>Fungi</taxon>
        <taxon>Dikarya</taxon>
        <taxon>Basidiomycota</taxon>
        <taxon>Agaricomycotina</taxon>
        <taxon>Agaricomycetes</taxon>
        <taxon>Polyporales</taxon>
        <taxon>Gelatoporiaceae</taxon>
        <taxon>Gelatoporia</taxon>
    </lineage>
</organism>
<dbReference type="CDD" id="cd00067">
    <property type="entry name" value="GAL4"/>
    <property type="match status" value="1"/>
</dbReference>
<keyword evidence="6" id="KW-0539">Nucleus</keyword>
<evidence type="ECO:0000256" key="7">
    <source>
        <dbReference type="SAM" id="MobiDB-lite"/>
    </source>
</evidence>
<feature type="region of interest" description="Disordered" evidence="7">
    <location>
        <begin position="620"/>
        <end position="662"/>
    </location>
</feature>
<name>M2P878_CERS8</name>
<feature type="compositionally biased region" description="Polar residues" evidence="7">
    <location>
        <begin position="357"/>
        <end position="379"/>
    </location>
</feature>
<dbReference type="InterPro" id="IPR001138">
    <property type="entry name" value="Zn2Cys6_DnaBD"/>
</dbReference>
<dbReference type="PROSITE" id="PS00463">
    <property type="entry name" value="ZN2_CY6_FUNGAL_1"/>
    <property type="match status" value="1"/>
</dbReference>
<dbReference type="OrthoDB" id="39175at2759"/>
<comment type="subcellular location">
    <subcellularLocation>
        <location evidence="1">Nucleus</location>
    </subcellularLocation>
</comment>
<dbReference type="GO" id="GO:0005634">
    <property type="term" value="C:nucleus"/>
    <property type="evidence" value="ECO:0007669"/>
    <property type="project" value="UniProtKB-SubCell"/>
</dbReference>
<keyword evidence="3" id="KW-0805">Transcription regulation</keyword>
<dbReference type="GO" id="GO:0000976">
    <property type="term" value="F:transcription cis-regulatory region binding"/>
    <property type="evidence" value="ECO:0007669"/>
    <property type="project" value="TreeGrafter"/>
</dbReference>
<dbReference type="SUPFAM" id="SSF57701">
    <property type="entry name" value="Zn2/Cys6 DNA-binding domain"/>
    <property type="match status" value="1"/>
</dbReference>
<dbReference type="SMART" id="SM00906">
    <property type="entry name" value="Fungal_trans"/>
    <property type="match status" value="1"/>
</dbReference>
<evidence type="ECO:0000256" key="2">
    <source>
        <dbReference type="ARBA" id="ARBA00022723"/>
    </source>
</evidence>
<feature type="domain" description="Zn(2)-C6 fungal-type" evidence="8">
    <location>
        <begin position="490"/>
        <end position="520"/>
    </location>
</feature>
<dbReference type="HOGENOM" id="CLU_004538_2_1_1"/>
<protein>
    <recommendedName>
        <fullName evidence="8">Zn(2)-C6 fungal-type domain-containing protein</fullName>
    </recommendedName>
</protein>
<dbReference type="Pfam" id="PF04082">
    <property type="entry name" value="Fungal_trans"/>
    <property type="match status" value="1"/>
</dbReference>
<dbReference type="GO" id="GO:0000981">
    <property type="term" value="F:DNA-binding transcription factor activity, RNA polymerase II-specific"/>
    <property type="evidence" value="ECO:0007669"/>
    <property type="project" value="InterPro"/>
</dbReference>
<dbReference type="PANTHER" id="PTHR31845">
    <property type="entry name" value="FINGER DOMAIN PROTEIN, PUTATIVE-RELATED"/>
    <property type="match status" value="1"/>
</dbReference>
<feature type="compositionally biased region" description="Low complexity" evidence="7">
    <location>
        <begin position="418"/>
        <end position="428"/>
    </location>
</feature>
<evidence type="ECO:0000256" key="6">
    <source>
        <dbReference type="ARBA" id="ARBA00023242"/>
    </source>
</evidence>
<evidence type="ECO:0000256" key="4">
    <source>
        <dbReference type="ARBA" id="ARBA00023125"/>
    </source>
</evidence>
<dbReference type="InterPro" id="IPR051089">
    <property type="entry name" value="prtT"/>
</dbReference>
<dbReference type="GO" id="GO:0006351">
    <property type="term" value="P:DNA-templated transcription"/>
    <property type="evidence" value="ECO:0007669"/>
    <property type="project" value="InterPro"/>
</dbReference>
<evidence type="ECO:0000256" key="5">
    <source>
        <dbReference type="ARBA" id="ARBA00023163"/>
    </source>
</evidence>
<reference evidence="9 10" key="1">
    <citation type="journal article" date="2012" name="Proc. Natl. Acad. Sci. U.S.A.">
        <title>Comparative genomics of Ceriporiopsis subvermispora and Phanerochaete chrysosporium provide insight into selective ligninolysis.</title>
        <authorList>
            <person name="Fernandez-Fueyo E."/>
            <person name="Ruiz-Duenas F.J."/>
            <person name="Ferreira P."/>
            <person name="Floudas D."/>
            <person name="Hibbett D.S."/>
            <person name="Canessa P."/>
            <person name="Larrondo L.F."/>
            <person name="James T.Y."/>
            <person name="Seelenfreund D."/>
            <person name="Lobos S."/>
            <person name="Polanco R."/>
            <person name="Tello M."/>
            <person name="Honda Y."/>
            <person name="Watanabe T."/>
            <person name="Watanabe T."/>
            <person name="Ryu J.S."/>
            <person name="Kubicek C.P."/>
            <person name="Schmoll M."/>
            <person name="Gaskell J."/>
            <person name="Hammel K.E."/>
            <person name="St John F.J."/>
            <person name="Vanden Wymelenberg A."/>
            <person name="Sabat G."/>
            <person name="Splinter BonDurant S."/>
            <person name="Syed K."/>
            <person name="Yadav J.S."/>
            <person name="Doddapaneni H."/>
            <person name="Subramanian V."/>
            <person name="Lavin J.L."/>
            <person name="Oguiza J.A."/>
            <person name="Perez G."/>
            <person name="Pisabarro A.G."/>
            <person name="Ramirez L."/>
            <person name="Santoyo F."/>
            <person name="Master E."/>
            <person name="Coutinho P.M."/>
            <person name="Henrissat B."/>
            <person name="Lombard V."/>
            <person name="Magnuson J.K."/>
            <person name="Kuees U."/>
            <person name="Hori C."/>
            <person name="Igarashi K."/>
            <person name="Samejima M."/>
            <person name="Held B.W."/>
            <person name="Barry K.W."/>
            <person name="LaButti K.M."/>
            <person name="Lapidus A."/>
            <person name="Lindquist E.A."/>
            <person name="Lucas S.M."/>
            <person name="Riley R."/>
            <person name="Salamov A.A."/>
            <person name="Hoffmeister D."/>
            <person name="Schwenk D."/>
            <person name="Hadar Y."/>
            <person name="Yarden O."/>
            <person name="de Vries R.P."/>
            <person name="Wiebenga A."/>
            <person name="Stenlid J."/>
            <person name="Eastwood D."/>
            <person name="Grigoriev I.V."/>
            <person name="Berka R.M."/>
            <person name="Blanchette R.A."/>
            <person name="Kersten P."/>
            <person name="Martinez A.T."/>
            <person name="Vicuna R."/>
            <person name="Cullen D."/>
        </authorList>
    </citation>
    <scope>NUCLEOTIDE SEQUENCE [LARGE SCALE GENOMIC DNA]</scope>
    <source>
        <strain evidence="9 10">B</strain>
    </source>
</reference>
<feature type="region of interest" description="Disordered" evidence="7">
    <location>
        <begin position="351"/>
        <end position="465"/>
    </location>
</feature>
<evidence type="ECO:0000259" key="8">
    <source>
        <dbReference type="PROSITE" id="PS00463"/>
    </source>
</evidence>
<feature type="region of interest" description="Disordered" evidence="7">
    <location>
        <begin position="676"/>
        <end position="705"/>
    </location>
</feature>
<keyword evidence="2" id="KW-0479">Metal-binding</keyword>
<feature type="region of interest" description="Disordered" evidence="7">
    <location>
        <begin position="1"/>
        <end position="122"/>
    </location>
</feature>
<feature type="compositionally biased region" description="Low complexity" evidence="7">
    <location>
        <begin position="75"/>
        <end position="107"/>
    </location>
</feature>
<dbReference type="InterPro" id="IPR007219">
    <property type="entry name" value="XnlR_reg_dom"/>
</dbReference>
<dbReference type="STRING" id="914234.M2P878"/>
<keyword evidence="4" id="KW-0238">DNA-binding</keyword>
<feature type="compositionally biased region" description="Acidic residues" evidence="7">
    <location>
        <begin position="447"/>
        <end position="457"/>
    </location>
</feature>
<dbReference type="PANTHER" id="PTHR31845:SF19">
    <property type="entry name" value="TRANSCRIPTION FACTOR DOMAIN-CONTAINING PROTEIN"/>
    <property type="match status" value="1"/>
</dbReference>
<evidence type="ECO:0000313" key="9">
    <source>
        <dbReference type="EMBL" id="EMD31564.1"/>
    </source>
</evidence>
<gene>
    <name evidence="9" type="ORF">CERSUDRAFT_119609</name>
</gene>
<keyword evidence="10" id="KW-1185">Reference proteome</keyword>
<feature type="compositionally biased region" description="Polar residues" evidence="7">
    <location>
        <begin position="65"/>
        <end position="74"/>
    </location>
</feature>
<dbReference type="EMBL" id="KB445817">
    <property type="protein sequence ID" value="EMD31564.1"/>
    <property type="molecule type" value="Genomic_DNA"/>
</dbReference>
<feature type="region of interest" description="Disordered" evidence="7">
    <location>
        <begin position="1139"/>
        <end position="1160"/>
    </location>
</feature>
<dbReference type="SMART" id="SM00066">
    <property type="entry name" value="GAL4"/>
    <property type="match status" value="1"/>
</dbReference>
<evidence type="ECO:0000256" key="3">
    <source>
        <dbReference type="ARBA" id="ARBA00023015"/>
    </source>
</evidence>
<feature type="compositionally biased region" description="Polar residues" evidence="7">
    <location>
        <begin position="30"/>
        <end position="48"/>
    </location>
</feature>
<dbReference type="CDD" id="cd12148">
    <property type="entry name" value="fungal_TF_MHR"/>
    <property type="match status" value="1"/>
</dbReference>
<evidence type="ECO:0000313" key="10">
    <source>
        <dbReference type="Proteomes" id="UP000016930"/>
    </source>
</evidence>
<dbReference type="Proteomes" id="UP000016930">
    <property type="component" value="Unassembled WGS sequence"/>
</dbReference>
<sequence>MSPHLSVAPASVPSGADPLRPAQGPGFDPVQSSAPTSHSGPASRSSAPATEKAVREPGVVPGVPWQNTSRTSPVSNPSPSQPALAPQPHSQSAHHAQPPSHQQPAPSTSMIGAPPPMFFASDQPQTVNEQQLYQQWVDSFSHPSQPNPFAPPYYVDPAVAAMQVPQHQLAVLTAQQQAAALASSHNAPAPSSLSQSQPVIQAQPQQPQNQYKFVQPSSFNSSGTAPHELDAMQHLHYHQQQLARSRPHPQLSLPRISRRGVPIFNNNAEVQQANMLNGAGQATQEGVFGQMDNQMQQQSNQQQYTSPLQTPNSAVFVPPNTPATATPYGNQQHTWTYPQQTFQQEGLLNAYDPAQAPPNQETWVHTPGSDATTLPSSASPGGPTEWISEDGQGQLRVQTQQPMHQRASPPRPSPPMQTSRTASASAAGRGRGRGGRGGTKRPRVDVGDSETASDDDGPSYGMMSQGGIELNVTVHDPSGRHHLPSRLPGACRHCKKLKMKCEFPQGENTCKRCRGSGHPCIVEGRKPRNAPNKREYLLAQIRQKNAIIESLLKQLHNPYLATPLSIAAYRSATSPTDVNNRDVIAWLDRLQASVQGAGMSGGPSAFHLSSRVRTAIDLEESDEEEDYDSQAVPGTSAAAEDGTGEAGSPEVGGEQPYSMPDPAVPLGLLADLALTNSNSKPSKKNKKPQVIAGEQESSDDNDVGFANETYFMPGPAFDLGIRASLIETHSPPEILVHGLVTPADVDKLFEIFYTHLNPHVSLLDRELHTPASTFARCPFLFTVVCAVSSRYYTEKSEIYPIAMHFAKHAAAEGLLNGWKSVELAQAYILMSIYSVPARRWEEDRSWLYTGLAIRIATDLNLHQISTVQPKNEQHKREIWNQTRLWLICYNLDRSSATQYGKPSTIRENYTVRHSADWYKKSRLNHPFDIGLCAYTAQLRIMAKFHDEVFSDPNSPTGLNQNLDFRAVTLRFDEQVTEYFEEWTRRFREDSDMTDPACRFRASLLPFFTNYSRLVMYSFGFQHAFRRGFQANDTIFLNKSFECAKSVIVTMIESLAPSGYLRYSPDGPFVFASFASAFLLKLMRPEIAMYITGEQKTEIFDIIGQLIQTLNSPDIAIDERHTPKLHARFLTTLLSKHRYDVSSGSRQNQPPPPPGQQPQTVVAEPLPTQASPSTSMNVSPGVYPPAPAQGSLQDNFGATQFAMDTTPASTSESMLTDTSYQPETAVFDPYQFSANGASVEETLGPLMVLQNPSYWTGMLMPGYTWPESPNANDGMSSYVSNDFSTFQTAEALRG</sequence>
<evidence type="ECO:0000256" key="1">
    <source>
        <dbReference type="ARBA" id="ARBA00004123"/>
    </source>
</evidence>
<accession>M2P878</accession>
<dbReference type="GO" id="GO:0008270">
    <property type="term" value="F:zinc ion binding"/>
    <property type="evidence" value="ECO:0007669"/>
    <property type="project" value="InterPro"/>
</dbReference>
<feature type="compositionally biased region" description="Basic residues" evidence="7">
    <location>
        <begin position="430"/>
        <end position="441"/>
    </location>
</feature>
<keyword evidence="5" id="KW-0804">Transcription</keyword>
<proteinExistence type="predicted"/>
<dbReference type="Gene3D" id="4.10.240.10">
    <property type="entry name" value="Zn(2)-C6 fungal-type DNA-binding domain"/>
    <property type="match status" value="1"/>
</dbReference>
<feature type="region of interest" description="Disordered" evidence="7">
    <location>
        <begin position="182"/>
        <end position="208"/>
    </location>
</feature>
<dbReference type="InterPro" id="IPR036864">
    <property type="entry name" value="Zn2-C6_fun-type_DNA-bd_sf"/>
</dbReference>